<evidence type="ECO:0000256" key="5">
    <source>
        <dbReference type="PROSITE-ProRule" id="PRU00284"/>
    </source>
</evidence>
<evidence type="ECO:0000256" key="4">
    <source>
        <dbReference type="ARBA" id="ARBA00029447"/>
    </source>
</evidence>
<keyword evidence="2" id="KW-1003">Cell membrane</keyword>
<dbReference type="InterPro" id="IPR004089">
    <property type="entry name" value="MCPsignal_dom"/>
</dbReference>
<dbReference type="PROSITE" id="PS50111">
    <property type="entry name" value="CHEMOTAXIS_TRANSDUC_2"/>
    <property type="match status" value="1"/>
</dbReference>
<evidence type="ECO:0000256" key="6">
    <source>
        <dbReference type="SAM" id="Phobius"/>
    </source>
</evidence>
<reference evidence="10" key="1">
    <citation type="submission" date="2016-02" db="EMBL/GenBank/DDBJ databases">
        <title>Halorhodospira halochloris DSM-1059 complete genome, version 2.</title>
        <authorList>
            <person name="Tsukatani Y."/>
        </authorList>
    </citation>
    <scope>NUCLEOTIDE SEQUENCE</scope>
    <source>
        <strain evidence="10">DSM 1059</strain>
    </source>
</reference>
<evidence type="ECO:0000259" key="7">
    <source>
        <dbReference type="PROSITE" id="PS50111"/>
    </source>
</evidence>
<protein>
    <submittedName>
        <fullName evidence="10">Methyl-accepting chemotaxis protein</fullName>
    </submittedName>
</protein>
<feature type="domain" description="Methyl-accepting transducer" evidence="7">
    <location>
        <begin position="270"/>
        <end position="506"/>
    </location>
</feature>
<dbReference type="SUPFAM" id="SSF58104">
    <property type="entry name" value="Methyl-accepting chemotaxis protein (MCP) signaling domain"/>
    <property type="match status" value="1"/>
</dbReference>
<evidence type="ECO:0000313" key="10">
    <source>
        <dbReference type="EMBL" id="BAU58799.1"/>
    </source>
</evidence>
<comment type="similarity">
    <text evidence="4">Belongs to the methyl-accepting chemotaxis (MCP) protein family.</text>
</comment>
<dbReference type="AlphaFoldDB" id="A0A0X8XB80"/>
<keyword evidence="6" id="KW-0472">Membrane</keyword>
<feature type="domain" description="T-SNARE coiled-coil homology" evidence="8">
    <location>
        <begin position="457"/>
        <end position="519"/>
    </location>
</feature>
<keyword evidence="6" id="KW-0812">Transmembrane</keyword>
<dbReference type="PANTHER" id="PTHR32089">
    <property type="entry name" value="METHYL-ACCEPTING CHEMOTAXIS PROTEIN MCPB"/>
    <property type="match status" value="1"/>
</dbReference>
<proteinExistence type="inferred from homology"/>
<evidence type="ECO:0000256" key="1">
    <source>
        <dbReference type="ARBA" id="ARBA00004429"/>
    </source>
</evidence>
<dbReference type="CDD" id="cd11386">
    <property type="entry name" value="MCP_signal"/>
    <property type="match status" value="1"/>
</dbReference>
<comment type="subcellular location">
    <subcellularLocation>
        <location evidence="1">Cell inner membrane</location>
        <topology evidence="1">Multi-pass membrane protein</topology>
    </subcellularLocation>
</comment>
<dbReference type="GO" id="GO:0004888">
    <property type="term" value="F:transmembrane signaling receptor activity"/>
    <property type="evidence" value="ECO:0007669"/>
    <property type="project" value="InterPro"/>
</dbReference>
<dbReference type="SMART" id="SM00283">
    <property type="entry name" value="MA"/>
    <property type="match status" value="1"/>
</dbReference>
<dbReference type="PROSITE" id="PS50192">
    <property type="entry name" value="T_SNARE"/>
    <property type="match status" value="1"/>
</dbReference>
<name>A0A0X8XB80_HALHR</name>
<evidence type="ECO:0000256" key="2">
    <source>
        <dbReference type="ARBA" id="ARBA00022519"/>
    </source>
</evidence>
<evidence type="ECO:0000259" key="8">
    <source>
        <dbReference type="PROSITE" id="PS50192"/>
    </source>
</evidence>
<dbReference type="CDD" id="cd06225">
    <property type="entry name" value="HAMP"/>
    <property type="match status" value="1"/>
</dbReference>
<evidence type="ECO:0000313" key="11">
    <source>
        <dbReference type="Proteomes" id="UP000218890"/>
    </source>
</evidence>
<dbReference type="GO" id="GO:0005886">
    <property type="term" value="C:plasma membrane"/>
    <property type="evidence" value="ECO:0007669"/>
    <property type="project" value="UniProtKB-SubCell"/>
</dbReference>
<keyword evidence="11" id="KW-1185">Reference proteome</keyword>
<dbReference type="Pfam" id="PF00015">
    <property type="entry name" value="MCPsignal"/>
    <property type="match status" value="1"/>
</dbReference>
<dbReference type="PRINTS" id="PR00260">
    <property type="entry name" value="CHEMTRNSDUCR"/>
</dbReference>
<feature type="transmembrane region" description="Helical" evidence="6">
    <location>
        <begin position="12"/>
        <end position="36"/>
    </location>
</feature>
<gene>
    <name evidence="10" type="ORF">HH1059_20900</name>
</gene>
<evidence type="ECO:0000256" key="3">
    <source>
        <dbReference type="ARBA" id="ARBA00023224"/>
    </source>
</evidence>
<dbReference type="PROSITE" id="PS50885">
    <property type="entry name" value="HAMP"/>
    <property type="match status" value="1"/>
</dbReference>
<dbReference type="Gene3D" id="1.10.287.950">
    <property type="entry name" value="Methyl-accepting chemotaxis protein"/>
    <property type="match status" value="1"/>
</dbReference>
<dbReference type="EMBL" id="AP017372">
    <property type="protein sequence ID" value="BAU58799.1"/>
    <property type="molecule type" value="Genomic_DNA"/>
</dbReference>
<evidence type="ECO:0000259" key="9">
    <source>
        <dbReference type="PROSITE" id="PS50885"/>
    </source>
</evidence>
<dbReference type="SMART" id="SM00304">
    <property type="entry name" value="HAMP"/>
    <property type="match status" value="2"/>
</dbReference>
<dbReference type="InterPro" id="IPR003660">
    <property type="entry name" value="HAMP_dom"/>
</dbReference>
<dbReference type="GO" id="GO:0007165">
    <property type="term" value="P:signal transduction"/>
    <property type="evidence" value="ECO:0007669"/>
    <property type="project" value="UniProtKB-KW"/>
</dbReference>
<dbReference type="PANTHER" id="PTHR32089:SF112">
    <property type="entry name" value="LYSOZYME-LIKE PROTEIN-RELATED"/>
    <property type="match status" value="1"/>
</dbReference>
<dbReference type="InterPro" id="IPR000727">
    <property type="entry name" value="T_SNARE_dom"/>
</dbReference>
<dbReference type="InterPro" id="IPR004090">
    <property type="entry name" value="Chemotax_Me-accpt_rcpt"/>
</dbReference>
<feature type="transmembrane region" description="Helical" evidence="6">
    <location>
        <begin position="188"/>
        <end position="209"/>
    </location>
</feature>
<dbReference type="Gene3D" id="3.30.450.290">
    <property type="match status" value="1"/>
</dbReference>
<dbReference type="GO" id="GO:0006935">
    <property type="term" value="P:chemotaxis"/>
    <property type="evidence" value="ECO:0007669"/>
    <property type="project" value="InterPro"/>
</dbReference>
<dbReference type="FunFam" id="1.10.287.950:FF:000001">
    <property type="entry name" value="Methyl-accepting chemotaxis sensory transducer"/>
    <property type="match status" value="1"/>
</dbReference>
<sequence>MKALLGRIRDVRIWIRLLIAIWAMLVLTWTVMIAFASWEKRDVAVDQAIDFTQTMNQMTMAGLTAMMWTGTIDQRDEFLDQIIELPNVSGLRVLRADATRELYGDGPEEQQPQDEIEEQVLRTGEAYIEQVDGGRAVRAVIPNFNDREFLGKSCVDCHGEHLEDEVLGAVNMEITLEDVNEAVVGFGLTMWGIAVLLSLPFLLVVYLFIQRFVTFPIREMTDSLNAIAGGFGDLRHRMNDQRKDEIGEVASAFNCSMAVFHDLISQVIEASGQLNTAAEKVSRVTENTDDNIERQRSEIEQVATAMNQLTSTAHEVARNAQNAAESTQSGEKAVLRGKQVVEQTVGGINHLADDVNRAAGAIKKLADDSEQIGTVIDLIREIAEQTNLLALNAAIEAARAGDQGRGFAVVADEVRKLATRTHESTQQIQDMISSLQEETGSAQHAMEQSHAKTQETVEQANEAASVLDEIQDAVSNISQVNTEIASAAEEQSQVVEEINRNVTTINDVSEETARQSRETRSAGDELERLARDLKSLVEQFRV</sequence>
<dbReference type="KEGG" id="hhk:HH1059_20900"/>
<keyword evidence="6" id="KW-1133">Transmembrane helix</keyword>
<dbReference type="Proteomes" id="UP000218890">
    <property type="component" value="Chromosome"/>
</dbReference>
<keyword evidence="2" id="KW-0997">Cell inner membrane</keyword>
<keyword evidence="3 5" id="KW-0807">Transducer</keyword>
<dbReference type="RefSeq" id="WP_096410096.1">
    <property type="nucleotide sequence ID" value="NZ_AP017372.2"/>
</dbReference>
<accession>A0A0X8XB80</accession>
<dbReference type="Pfam" id="PF00672">
    <property type="entry name" value="HAMP"/>
    <property type="match status" value="1"/>
</dbReference>
<organism evidence="10 11">
    <name type="scientific">Halorhodospira halochloris</name>
    <name type="common">Ectothiorhodospira halochloris</name>
    <dbReference type="NCBI Taxonomy" id="1052"/>
    <lineage>
        <taxon>Bacteria</taxon>
        <taxon>Pseudomonadati</taxon>
        <taxon>Pseudomonadota</taxon>
        <taxon>Gammaproteobacteria</taxon>
        <taxon>Chromatiales</taxon>
        <taxon>Ectothiorhodospiraceae</taxon>
        <taxon>Halorhodospira</taxon>
    </lineage>
</organism>
<dbReference type="OrthoDB" id="9781845at2"/>
<feature type="domain" description="HAMP" evidence="9">
    <location>
        <begin position="211"/>
        <end position="265"/>
    </location>
</feature>